<dbReference type="InterPro" id="IPR012674">
    <property type="entry name" value="Calycin"/>
</dbReference>
<protein>
    <submittedName>
        <fullName evidence="3">Thap domain-containing protein 4 isoform x2</fullName>
    </submittedName>
</protein>
<reference evidence="4" key="1">
    <citation type="submission" date="2017-11" db="EMBL/GenBank/DDBJ databases">
        <authorList>
            <person name="Lima N.C."/>
            <person name="Parody-Merino A.M."/>
            <person name="Battley P.F."/>
            <person name="Fidler A.E."/>
            <person name="Prosdocimi F."/>
        </authorList>
    </citation>
    <scope>NUCLEOTIDE SEQUENCE [LARGE SCALE GENOMIC DNA]</scope>
</reference>
<evidence type="ECO:0000313" key="4">
    <source>
        <dbReference type="Proteomes" id="UP000233556"/>
    </source>
</evidence>
<feature type="compositionally biased region" description="Low complexity" evidence="2">
    <location>
        <begin position="19"/>
        <end position="31"/>
    </location>
</feature>
<accession>A0A2I0T2B7</accession>
<sequence length="106" mass="11595">MTEAVRLSDCRGVSGVDCPSSTSSRDWPSSTRTSYLLFRGLVEVEEGEVNGQELSIASHSIARISFAKKPHVEQEELHCLLPIAAEIKPLNTMDIAKAVELLITNI</sequence>
<evidence type="ECO:0000256" key="1">
    <source>
        <dbReference type="ARBA" id="ARBA00036993"/>
    </source>
</evidence>
<organism evidence="3 4">
    <name type="scientific">Limosa lapponica baueri</name>
    <dbReference type="NCBI Taxonomy" id="1758121"/>
    <lineage>
        <taxon>Eukaryota</taxon>
        <taxon>Metazoa</taxon>
        <taxon>Chordata</taxon>
        <taxon>Craniata</taxon>
        <taxon>Vertebrata</taxon>
        <taxon>Euteleostomi</taxon>
        <taxon>Archelosauria</taxon>
        <taxon>Archosauria</taxon>
        <taxon>Dinosauria</taxon>
        <taxon>Saurischia</taxon>
        <taxon>Theropoda</taxon>
        <taxon>Coelurosauria</taxon>
        <taxon>Aves</taxon>
        <taxon>Neognathae</taxon>
        <taxon>Neoaves</taxon>
        <taxon>Charadriiformes</taxon>
        <taxon>Scolopacidae</taxon>
        <taxon>Limosa</taxon>
    </lineage>
</organism>
<evidence type="ECO:0000256" key="2">
    <source>
        <dbReference type="SAM" id="MobiDB-lite"/>
    </source>
</evidence>
<dbReference type="OrthoDB" id="58529at2759"/>
<dbReference type="Gene3D" id="2.40.128.20">
    <property type="match status" value="1"/>
</dbReference>
<feature type="region of interest" description="Disordered" evidence="2">
    <location>
        <begin position="1"/>
        <end position="31"/>
    </location>
</feature>
<keyword evidence="4" id="KW-1185">Reference proteome</keyword>
<dbReference type="PANTHER" id="PTHR15854:SF4">
    <property type="entry name" value="PEROXYNITRITE ISOMERASE THAP4"/>
    <property type="match status" value="1"/>
</dbReference>
<dbReference type="EMBL" id="KZ523563">
    <property type="protein sequence ID" value="PKU27924.1"/>
    <property type="molecule type" value="Genomic_DNA"/>
</dbReference>
<name>A0A2I0T2B7_LIMLA</name>
<comment type="catalytic activity">
    <reaction evidence="1">
        <text>peroxynitrite = nitrate</text>
        <dbReference type="Rhea" id="RHEA:63116"/>
        <dbReference type="ChEBI" id="CHEBI:17632"/>
        <dbReference type="ChEBI" id="CHEBI:25941"/>
    </reaction>
    <physiologicalReaction direction="left-to-right" evidence="1">
        <dbReference type="Rhea" id="RHEA:63117"/>
    </physiologicalReaction>
</comment>
<gene>
    <name evidence="3" type="ORF">llap_21772</name>
</gene>
<dbReference type="AlphaFoldDB" id="A0A2I0T2B7"/>
<proteinExistence type="predicted"/>
<evidence type="ECO:0000313" key="3">
    <source>
        <dbReference type="EMBL" id="PKU27924.1"/>
    </source>
</evidence>
<reference evidence="4" key="2">
    <citation type="submission" date="2017-12" db="EMBL/GenBank/DDBJ databases">
        <title>Genome sequence of the Bar-tailed Godwit (Limosa lapponica baueri).</title>
        <authorList>
            <person name="Lima N.C.B."/>
            <person name="Parody-Merino A.M."/>
            <person name="Battley P.F."/>
            <person name="Fidler A.E."/>
            <person name="Prosdocimi F."/>
        </authorList>
    </citation>
    <scope>NUCLEOTIDE SEQUENCE [LARGE SCALE GENOMIC DNA]</scope>
</reference>
<dbReference type="InterPro" id="IPR045165">
    <property type="entry name" value="Nitrobindin"/>
</dbReference>
<dbReference type="PANTHER" id="PTHR15854">
    <property type="entry name" value="THAP4 PROTEIN"/>
    <property type="match status" value="1"/>
</dbReference>
<dbReference type="Proteomes" id="UP000233556">
    <property type="component" value="Unassembled WGS sequence"/>
</dbReference>